<dbReference type="EMBL" id="CP033926">
    <property type="protein sequence ID" value="AZA99762.1"/>
    <property type="molecule type" value="Genomic_DNA"/>
</dbReference>
<dbReference type="RefSeq" id="WP_076352524.1">
    <property type="nucleotide sequence ID" value="NZ_CP033926.1"/>
</dbReference>
<dbReference type="AlphaFoldDB" id="A0A1N7I3H7"/>
<name>A0A1N7I3H7_9FLAO</name>
<dbReference type="EMBL" id="FTNZ01000002">
    <property type="protein sequence ID" value="SIS31604.1"/>
    <property type="molecule type" value="Genomic_DNA"/>
</dbReference>
<dbReference type="Proteomes" id="UP000186106">
    <property type="component" value="Unassembled WGS sequence"/>
</dbReference>
<evidence type="ECO:0000313" key="2">
    <source>
        <dbReference type="EMBL" id="SIS31604.1"/>
    </source>
</evidence>
<reference evidence="2 3" key="1">
    <citation type="submission" date="2017-01" db="EMBL/GenBank/DDBJ databases">
        <authorList>
            <person name="Mah S.A."/>
            <person name="Swanson W.J."/>
            <person name="Moy G.W."/>
            <person name="Vacquier V.D."/>
        </authorList>
    </citation>
    <scope>NUCLEOTIDE SEQUENCE [LARGE SCALE GENOMIC DNA]</scope>
    <source>
        <strain evidence="2 3">DSM 16927</strain>
    </source>
</reference>
<protein>
    <submittedName>
        <fullName evidence="2">Uncharacterized protein</fullName>
    </submittedName>
</protein>
<sequence length="184" mass="21298">MRILIVTSLLLYVLVSCNKSNIVDEKLCQEYNIEQYKFCIPNNWVNKENTKYDSKIFLFVNKGDSIVISSGVTNIIDDPIVVDNEKEKQILLEFSNGELLSKDIVIYKNKDFDTSHSTYLKNYYYYDKINNIDVLLIFPKKQEGTIGAIFNKETGGNKLSIYCNDPSIETQQSIKRILETVKIR</sequence>
<dbReference type="KEGG" id="cjt:EG359_09090"/>
<reference evidence="1 4" key="2">
    <citation type="submission" date="2018-11" db="EMBL/GenBank/DDBJ databases">
        <title>Proposal to divide the Flavobacteriaceae and reorganize its genera based on Amino Acid Identity values calculated from whole genome sequences.</title>
        <authorList>
            <person name="Nicholson A.C."/>
            <person name="Gulvik C.A."/>
            <person name="Whitney A.M."/>
            <person name="Humrighouse B.W."/>
            <person name="Bell M."/>
            <person name="Holmes B."/>
            <person name="Steigerwalt A.G."/>
            <person name="Villarma A."/>
            <person name="Sheth M."/>
            <person name="Batra D."/>
            <person name="Pryor J."/>
            <person name="Bernardet J.-F."/>
            <person name="Hugo C."/>
            <person name="Kampfer P."/>
            <person name="Newman J."/>
            <person name="McQuiston J.R."/>
        </authorList>
    </citation>
    <scope>NUCLEOTIDE SEQUENCE [LARGE SCALE GENOMIC DNA]</scope>
    <source>
        <strain evidence="1 4">DSM 16927</strain>
    </source>
</reference>
<proteinExistence type="predicted"/>
<evidence type="ECO:0000313" key="4">
    <source>
        <dbReference type="Proteomes" id="UP000279541"/>
    </source>
</evidence>
<keyword evidence="4" id="KW-1185">Reference proteome</keyword>
<organism evidence="2 3">
    <name type="scientific">Chryseobacterium joostei</name>
    <dbReference type="NCBI Taxonomy" id="112234"/>
    <lineage>
        <taxon>Bacteria</taxon>
        <taxon>Pseudomonadati</taxon>
        <taxon>Bacteroidota</taxon>
        <taxon>Flavobacteriia</taxon>
        <taxon>Flavobacteriales</taxon>
        <taxon>Weeksellaceae</taxon>
        <taxon>Chryseobacterium group</taxon>
        <taxon>Chryseobacterium</taxon>
    </lineage>
</organism>
<accession>A0A1N7I3H7</accession>
<gene>
    <name evidence="1" type="ORF">EG359_09090</name>
    <name evidence="2" type="ORF">SAMN05421768_102465</name>
</gene>
<dbReference type="PROSITE" id="PS51257">
    <property type="entry name" value="PROKAR_LIPOPROTEIN"/>
    <property type="match status" value="1"/>
</dbReference>
<dbReference type="STRING" id="112234.SAMN05421768_102465"/>
<evidence type="ECO:0000313" key="3">
    <source>
        <dbReference type="Proteomes" id="UP000186106"/>
    </source>
</evidence>
<evidence type="ECO:0000313" key="1">
    <source>
        <dbReference type="EMBL" id="AZA99762.1"/>
    </source>
</evidence>
<dbReference type="Proteomes" id="UP000279541">
    <property type="component" value="Chromosome"/>
</dbReference>
<dbReference type="OrthoDB" id="1264354at2"/>